<comment type="caution">
    <text evidence="1">The sequence shown here is derived from an EMBL/GenBank/DDBJ whole genome shotgun (WGS) entry which is preliminary data.</text>
</comment>
<keyword evidence="2" id="KW-1185">Reference proteome</keyword>
<gene>
    <name evidence="1" type="ORF">DPMN_048612</name>
</gene>
<proteinExistence type="predicted"/>
<protein>
    <submittedName>
        <fullName evidence="1">Uncharacterized protein</fullName>
    </submittedName>
</protein>
<name>A0A9D4DBX3_DREPO</name>
<dbReference type="EMBL" id="JAIWYP010000011">
    <property type="protein sequence ID" value="KAH3741882.1"/>
    <property type="molecule type" value="Genomic_DNA"/>
</dbReference>
<reference evidence="1" key="1">
    <citation type="journal article" date="2019" name="bioRxiv">
        <title>The Genome of the Zebra Mussel, Dreissena polymorpha: A Resource for Invasive Species Research.</title>
        <authorList>
            <person name="McCartney M.A."/>
            <person name="Auch B."/>
            <person name="Kono T."/>
            <person name="Mallez S."/>
            <person name="Zhang Y."/>
            <person name="Obille A."/>
            <person name="Becker A."/>
            <person name="Abrahante J.E."/>
            <person name="Garbe J."/>
            <person name="Badalamenti J.P."/>
            <person name="Herman A."/>
            <person name="Mangelson H."/>
            <person name="Liachko I."/>
            <person name="Sullivan S."/>
            <person name="Sone E.D."/>
            <person name="Koren S."/>
            <person name="Silverstein K.A.T."/>
            <person name="Beckman K.B."/>
            <person name="Gohl D.M."/>
        </authorList>
    </citation>
    <scope>NUCLEOTIDE SEQUENCE</scope>
    <source>
        <strain evidence="1">Duluth1</strain>
        <tissue evidence="1">Whole animal</tissue>
    </source>
</reference>
<sequence>MMASTATSRFRAKEHSLSQRFVPGDVSEPSQLSSFDGHQEGLLWANKWCTQLWWS</sequence>
<evidence type="ECO:0000313" key="1">
    <source>
        <dbReference type="EMBL" id="KAH3741882.1"/>
    </source>
</evidence>
<reference evidence="1" key="2">
    <citation type="submission" date="2020-11" db="EMBL/GenBank/DDBJ databases">
        <authorList>
            <person name="McCartney M.A."/>
            <person name="Auch B."/>
            <person name="Kono T."/>
            <person name="Mallez S."/>
            <person name="Becker A."/>
            <person name="Gohl D.M."/>
            <person name="Silverstein K.A.T."/>
            <person name="Koren S."/>
            <person name="Bechman K.B."/>
            <person name="Herman A."/>
            <person name="Abrahante J.E."/>
            <person name="Garbe J."/>
        </authorList>
    </citation>
    <scope>NUCLEOTIDE SEQUENCE</scope>
    <source>
        <strain evidence="1">Duluth1</strain>
        <tissue evidence="1">Whole animal</tissue>
    </source>
</reference>
<organism evidence="1 2">
    <name type="scientific">Dreissena polymorpha</name>
    <name type="common">Zebra mussel</name>
    <name type="synonym">Mytilus polymorpha</name>
    <dbReference type="NCBI Taxonomy" id="45954"/>
    <lineage>
        <taxon>Eukaryota</taxon>
        <taxon>Metazoa</taxon>
        <taxon>Spiralia</taxon>
        <taxon>Lophotrochozoa</taxon>
        <taxon>Mollusca</taxon>
        <taxon>Bivalvia</taxon>
        <taxon>Autobranchia</taxon>
        <taxon>Heteroconchia</taxon>
        <taxon>Euheterodonta</taxon>
        <taxon>Imparidentia</taxon>
        <taxon>Neoheterodontei</taxon>
        <taxon>Myida</taxon>
        <taxon>Dreissenoidea</taxon>
        <taxon>Dreissenidae</taxon>
        <taxon>Dreissena</taxon>
    </lineage>
</organism>
<evidence type="ECO:0000313" key="2">
    <source>
        <dbReference type="Proteomes" id="UP000828390"/>
    </source>
</evidence>
<accession>A0A9D4DBX3</accession>
<dbReference type="Proteomes" id="UP000828390">
    <property type="component" value="Unassembled WGS sequence"/>
</dbReference>
<dbReference type="AlphaFoldDB" id="A0A9D4DBX3"/>